<comment type="caution">
    <text evidence="2">The sequence shown here is derived from an EMBL/GenBank/DDBJ whole genome shotgun (WGS) entry which is preliminary data.</text>
</comment>
<keyword evidence="1" id="KW-0472">Membrane</keyword>
<dbReference type="Proteomes" id="UP000321927">
    <property type="component" value="Unassembled WGS sequence"/>
</dbReference>
<keyword evidence="1" id="KW-0812">Transmembrane</keyword>
<feature type="transmembrane region" description="Helical" evidence="1">
    <location>
        <begin position="138"/>
        <end position="158"/>
    </location>
</feature>
<gene>
    <name evidence="3" type="ORF">ESW18_16380</name>
    <name evidence="2" type="ORF">LV84_03103</name>
</gene>
<evidence type="ECO:0000256" key="1">
    <source>
        <dbReference type="SAM" id="Phobius"/>
    </source>
</evidence>
<dbReference type="AlphaFoldDB" id="A0A2W7RGF9"/>
<protein>
    <submittedName>
        <fullName evidence="2">Uncharacterized protein</fullName>
    </submittedName>
</protein>
<feature type="transmembrane region" description="Helical" evidence="1">
    <location>
        <begin position="12"/>
        <end position="32"/>
    </location>
</feature>
<evidence type="ECO:0000313" key="2">
    <source>
        <dbReference type="EMBL" id="PZX53379.1"/>
    </source>
</evidence>
<dbReference type="Proteomes" id="UP000249115">
    <property type="component" value="Unassembled WGS sequence"/>
</dbReference>
<name>A0A2W7RGF9_9BACT</name>
<feature type="transmembrane region" description="Helical" evidence="1">
    <location>
        <begin position="38"/>
        <end position="55"/>
    </location>
</feature>
<sequence length="173" mass="20063">MEIQVWLDNSNSLFHQIFMIVMGGLYGVSFLFGTTYNVVNIFVYYLLIPSSWIYLISRKTSYWLNLISLGLLMAFSLLPNIRTSCDYFFQQSVDFLNWTAEIFDSNYIDMSVHICVTGVGIIYLILILFTLTKKIAKITLITTVVIFVLYMILVYPNFKDLMLFGLEKTGVQY</sequence>
<reference evidence="2 4" key="1">
    <citation type="submission" date="2018-06" db="EMBL/GenBank/DDBJ databases">
        <title>Genomic Encyclopedia of Archaeal and Bacterial Type Strains, Phase II (KMG-II): from individual species to whole genera.</title>
        <authorList>
            <person name="Goeker M."/>
        </authorList>
    </citation>
    <scope>NUCLEOTIDE SEQUENCE [LARGE SCALE GENOMIC DNA]</scope>
    <source>
        <strain evidence="2 4">DSM 22686</strain>
    </source>
</reference>
<keyword evidence="1" id="KW-1133">Transmembrane helix</keyword>
<reference evidence="3 5" key="2">
    <citation type="submission" date="2019-08" db="EMBL/GenBank/DDBJ databases">
        <title>Genome of Algoriphagus ratkowskyi IC026.</title>
        <authorList>
            <person name="Bowman J.P."/>
        </authorList>
    </citation>
    <scope>NUCLEOTIDE SEQUENCE [LARGE SCALE GENOMIC DNA]</scope>
    <source>
        <strain evidence="3 5">IC026</strain>
    </source>
</reference>
<feature type="transmembrane region" description="Helical" evidence="1">
    <location>
        <begin position="62"/>
        <end position="81"/>
    </location>
</feature>
<dbReference type="OrthoDB" id="1433971at2"/>
<keyword evidence="5" id="KW-1185">Reference proteome</keyword>
<organism evidence="2 4">
    <name type="scientific">Algoriphagus ratkowskyi</name>
    <dbReference type="NCBI Taxonomy" id="57028"/>
    <lineage>
        <taxon>Bacteria</taxon>
        <taxon>Pseudomonadati</taxon>
        <taxon>Bacteroidota</taxon>
        <taxon>Cytophagia</taxon>
        <taxon>Cytophagales</taxon>
        <taxon>Cyclobacteriaceae</taxon>
        <taxon>Algoriphagus</taxon>
    </lineage>
</organism>
<accession>A0A2W7RGF9</accession>
<evidence type="ECO:0000313" key="4">
    <source>
        <dbReference type="Proteomes" id="UP000249115"/>
    </source>
</evidence>
<proteinExistence type="predicted"/>
<dbReference type="RefSeq" id="WP_086502397.1">
    <property type="nucleotide sequence ID" value="NZ_MSSV01000016.1"/>
</dbReference>
<feature type="transmembrane region" description="Helical" evidence="1">
    <location>
        <begin position="110"/>
        <end position="131"/>
    </location>
</feature>
<dbReference type="EMBL" id="VORV01000011">
    <property type="protein sequence ID" value="TXD76576.1"/>
    <property type="molecule type" value="Genomic_DNA"/>
</dbReference>
<evidence type="ECO:0000313" key="5">
    <source>
        <dbReference type="Proteomes" id="UP000321927"/>
    </source>
</evidence>
<dbReference type="EMBL" id="QKZU01000012">
    <property type="protein sequence ID" value="PZX53379.1"/>
    <property type="molecule type" value="Genomic_DNA"/>
</dbReference>
<evidence type="ECO:0000313" key="3">
    <source>
        <dbReference type="EMBL" id="TXD76576.1"/>
    </source>
</evidence>